<name>A0A812RB01_9DINO</name>
<comment type="caution">
    <text evidence="1">The sequence shown here is derived from an EMBL/GenBank/DDBJ whole genome shotgun (WGS) entry which is preliminary data.</text>
</comment>
<keyword evidence="2" id="KW-1185">Reference proteome</keyword>
<reference evidence="1" key="1">
    <citation type="submission" date="2021-02" db="EMBL/GenBank/DDBJ databases">
        <authorList>
            <person name="Dougan E. K."/>
            <person name="Rhodes N."/>
            <person name="Thang M."/>
            <person name="Chan C."/>
        </authorList>
    </citation>
    <scope>NUCLEOTIDE SEQUENCE</scope>
</reference>
<protein>
    <submittedName>
        <fullName evidence="1">Uncharacterized protein</fullName>
    </submittedName>
</protein>
<dbReference type="Proteomes" id="UP000604046">
    <property type="component" value="Unassembled WGS sequence"/>
</dbReference>
<dbReference type="AlphaFoldDB" id="A0A812RB01"/>
<dbReference type="EMBL" id="CAJNDS010002318">
    <property type="protein sequence ID" value="CAE7428971.1"/>
    <property type="molecule type" value="Genomic_DNA"/>
</dbReference>
<organism evidence="1 2">
    <name type="scientific">Symbiodinium natans</name>
    <dbReference type="NCBI Taxonomy" id="878477"/>
    <lineage>
        <taxon>Eukaryota</taxon>
        <taxon>Sar</taxon>
        <taxon>Alveolata</taxon>
        <taxon>Dinophyceae</taxon>
        <taxon>Suessiales</taxon>
        <taxon>Symbiodiniaceae</taxon>
        <taxon>Symbiodinium</taxon>
    </lineage>
</organism>
<gene>
    <name evidence="1" type="ORF">SNAT2548_LOCUS23318</name>
</gene>
<accession>A0A812RB01</accession>
<evidence type="ECO:0000313" key="1">
    <source>
        <dbReference type="EMBL" id="CAE7428971.1"/>
    </source>
</evidence>
<proteinExistence type="predicted"/>
<sequence length="120" mass="13212">MCNVNTAEKPASCADDMWHLAATRAEVAKLEHQAERRKKQAETRFRAGGFSCEGRYPDQKGTSSNEPISCQAQLLAVRSNKQAETIREKLRAGDFDKMLIPDPSAPDRAKNGCCCGMVLP</sequence>
<evidence type="ECO:0000313" key="2">
    <source>
        <dbReference type="Proteomes" id="UP000604046"/>
    </source>
</evidence>